<accession>A0ABS0QMQ3</accession>
<feature type="chain" id="PRO_5047485872" evidence="6">
    <location>
        <begin position="20"/>
        <end position="349"/>
    </location>
</feature>
<gene>
    <name evidence="7" type="ORF">I9026_03855</name>
</gene>
<comment type="caution">
    <text evidence="7">The sequence shown here is derived from an EMBL/GenBank/DDBJ whole genome shotgun (WGS) entry which is preliminary data.</text>
</comment>
<evidence type="ECO:0000256" key="5">
    <source>
        <dbReference type="SAM" id="MobiDB-lite"/>
    </source>
</evidence>
<feature type="compositionally biased region" description="Low complexity" evidence="5">
    <location>
        <begin position="22"/>
        <end position="37"/>
    </location>
</feature>
<name>A0ABS0QMQ3_9STAP</name>
<dbReference type="PANTHER" id="PTHR42953">
    <property type="entry name" value="HIGH-AFFINITY ZINC UPTAKE SYSTEM PROTEIN ZNUA-RELATED"/>
    <property type="match status" value="1"/>
</dbReference>
<keyword evidence="4" id="KW-0175">Coiled coil</keyword>
<feature type="region of interest" description="Disordered" evidence="5">
    <location>
        <begin position="22"/>
        <end position="41"/>
    </location>
</feature>
<sequence>MKRSMKFLATVALAGTVLAACGQSDDQSSSSSDTASSSDDKLKVTTTVFPLQSFVEQIGGDHVDVESIYPKGADLHSFEPSQKDIINATKSDLFVYTGDDLDPVSKKIADAIDKDDQKLSLEDHINKSDLLADHHHHEHEHGEEADHEHDHDHGEEADHDHESEGAHDEHEHGTYDPHVWLDPKLDETFVKEIRDDLSQRDPEHKDEYQKNADKLLKDLEDLDDDLKKATEGHKGHAVFISHESLGYLANRYGFEQKGVQGLNAEDPSQKELTNIVKEINDTGAKYILYEQNVANKVTDTIRKETEAEPLKFNNMESVTKDQSKDATFQSLMKENIKNIEKALDEKIKA</sequence>
<dbReference type="Gene3D" id="3.40.50.1980">
    <property type="entry name" value="Nitrogenase molybdenum iron protein domain"/>
    <property type="match status" value="3"/>
</dbReference>
<dbReference type="InterPro" id="IPR006128">
    <property type="entry name" value="Lipoprotein_PsaA-like"/>
</dbReference>
<dbReference type="InterPro" id="IPR050492">
    <property type="entry name" value="Bact_metal-bind_prot9"/>
</dbReference>
<feature type="coiled-coil region" evidence="4">
    <location>
        <begin position="205"/>
        <end position="232"/>
    </location>
</feature>
<dbReference type="SUPFAM" id="SSF53807">
    <property type="entry name" value="Helical backbone' metal receptor"/>
    <property type="match status" value="1"/>
</dbReference>
<evidence type="ECO:0000256" key="3">
    <source>
        <dbReference type="RuleBase" id="RU003512"/>
    </source>
</evidence>
<evidence type="ECO:0000313" key="7">
    <source>
        <dbReference type="EMBL" id="MBH9580499.1"/>
    </source>
</evidence>
<dbReference type="EMBL" id="JAEDAQ010000004">
    <property type="protein sequence ID" value="MBH9580499.1"/>
    <property type="molecule type" value="Genomic_DNA"/>
</dbReference>
<reference evidence="7 8" key="1">
    <citation type="submission" date="2020-12" db="EMBL/GenBank/DDBJ databases">
        <title>Genomic analysis of Staphylococcus felis from a cat with skin infection.</title>
        <authorList>
            <person name="Aslantas O."/>
            <person name="Keskin O."/>
            <person name="Buyukaltay K."/>
            <person name="Gullu Yucetepe A."/>
        </authorList>
    </citation>
    <scope>NUCLEOTIDE SEQUENCE [LARGE SCALE GENOMIC DNA]</scope>
    <source>
        <strain evidence="7 8">HARRANVET</strain>
    </source>
</reference>
<dbReference type="PROSITE" id="PS51257">
    <property type="entry name" value="PROKAR_LIPOPROTEIN"/>
    <property type="match status" value="1"/>
</dbReference>
<proteinExistence type="inferred from homology"/>
<evidence type="ECO:0000256" key="2">
    <source>
        <dbReference type="ARBA" id="ARBA00022729"/>
    </source>
</evidence>
<dbReference type="Proteomes" id="UP000597038">
    <property type="component" value="Unassembled WGS sequence"/>
</dbReference>
<organism evidence="7 8">
    <name type="scientific">Staphylococcus felis</name>
    <dbReference type="NCBI Taxonomy" id="46127"/>
    <lineage>
        <taxon>Bacteria</taxon>
        <taxon>Bacillati</taxon>
        <taxon>Bacillota</taxon>
        <taxon>Bacilli</taxon>
        <taxon>Bacillales</taxon>
        <taxon>Staphylococcaceae</taxon>
        <taxon>Staphylococcus</taxon>
    </lineage>
</organism>
<evidence type="ECO:0000256" key="6">
    <source>
        <dbReference type="SAM" id="SignalP"/>
    </source>
</evidence>
<dbReference type="InterPro" id="IPR006127">
    <property type="entry name" value="ZnuA-like"/>
</dbReference>
<dbReference type="PRINTS" id="PR00690">
    <property type="entry name" value="ADHESNFAMILY"/>
</dbReference>
<dbReference type="Pfam" id="PF01297">
    <property type="entry name" value="ZnuA"/>
    <property type="match status" value="1"/>
</dbReference>
<evidence type="ECO:0000256" key="1">
    <source>
        <dbReference type="ARBA" id="ARBA00022448"/>
    </source>
</evidence>
<comment type="similarity">
    <text evidence="3">Belongs to the bacterial solute-binding protein 9 family.</text>
</comment>
<evidence type="ECO:0000256" key="4">
    <source>
        <dbReference type="SAM" id="Coils"/>
    </source>
</evidence>
<dbReference type="InterPro" id="IPR006129">
    <property type="entry name" value="AdhesinB"/>
</dbReference>
<feature type="signal peptide" evidence="6">
    <location>
        <begin position="1"/>
        <end position="19"/>
    </location>
</feature>
<dbReference type="PRINTS" id="PR00691">
    <property type="entry name" value="ADHESINB"/>
</dbReference>
<keyword evidence="8" id="KW-1185">Reference proteome</keyword>
<feature type="region of interest" description="Disordered" evidence="5">
    <location>
        <begin position="135"/>
        <end position="179"/>
    </location>
</feature>
<evidence type="ECO:0000313" key="8">
    <source>
        <dbReference type="Proteomes" id="UP000597038"/>
    </source>
</evidence>
<keyword evidence="2 6" id="KW-0732">Signal</keyword>
<keyword evidence="1 3" id="KW-0813">Transport</keyword>
<protein>
    <submittedName>
        <fullName evidence="7">Zinc ABC transporter substrate-binding protein</fullName>
    </submittedName>
</protein>
<dbReference type="PANTHER" id="PTHR42953:SF8">
    <property type="entry name" value="ZINT DOMAIN-CONTAINING PROTEIN"/>
    <property type="match status" value="1"/>
</dbReference>